<comment type="caution">
    <text evidence="4">The sequence shown here is derived from an EMBL/GenBank/DDBJ whole genome shotgun (WGS) entry which is preliminary data.</text>
</comment>
<feature type="region of interest" description="Disordered" evidence="1">
    <location>
        <begin position="1"/>
        <end position="25"/>
    </location>
</feature>
<feature type="region of interest" description="Disordered" evidence="1">
    <location>
        <begin position="714"/>
        <end position="734"/>
    </location>
</feature>
<feature type="compositionally biased region" description="Low complexity" evidence="1">
    <location>
        <begin position="161"/>
        <end position="175"/>
    </location>
</feature>
<evidence type="ECO:0000256" key="1">
    <source>
        <dbReference type="SAM" id="MobiDB-lite"/>
    </source>
</evidence>
<feature type="compositionally biased region" description="Basic and acidic residues" evidence="1">
    <location>
        <begin position="225"/>
        <end position="236"/>
    </location>
</feature>
<dbReference type="InterPro" id="IPR022156">
    <property type="entry name" value="Uncharacterised_YfbK_N"/>
</dbReference>
<proteinExistence type="predicted"/>
<dbReference type="InterPro" id="IPR051266">
    <property type="entry name" value="CLCR"/>
</dbReference>
<feature type="domain" description="VWFA" evidence="3">
    <location>
        <begin position="473"/>
        <end position="651"/>
    </location>
</feature>
<feature type="region of interest" description="Disordered" evidence="1">
    <location>
        <begin position="260"/>
        <end position="306"/>
    </location>
</feature>
<dbReference type="PROSITE" id="PS50234">
    <property type="entry name" value="VWFA"/>
    <property type="match status" value="1"/>
</dbReference>
<dbReference type="SUPFAM" id="SSF53300">
    <property type="entry name" value="vWA-like"/>
    <property type="match status" value="1"/>
</dbReference>
<dbReference type="Proteomes" id="UP000320176">
    <property type="component" value="Unassembled WGS sequence"/>
</dbReference>
<accession>A0A5C6BCZ9</accession>
<feature type="compositionally biased region" description="Polar residues" evidence="1">
    <location>
        <begin position="213"/>
        <end position="223"/>
    </location>
</feature>
<dbReference type="Pfam" id="PF12034">
    <property type="entry name" value="YfbK_C"/>
    <property type="match status" value="1"/>
</dbReference>
<dbReference type="InterPro" id="IPR002035">
    <property type="entry name" value="VWF_A"/>
</dbReference>
<gene>
    <name evidence="4" type="ORF">Pla52n_09060</name>
</gene>
<dbReference type="PANTHER" id="PTHR10579">
    <property type="entry name" value="CALCIUM-ACTIVATED CHLORIDE CHANNEL REGULATOR"/>
    <property type="match status" value="1"/>
</dbReference>
<keyword evidence="2" id="KW-0812">Transmembrane</keyword>
<sequence>MSESNSQNSADPTPPATGAKHPEVWADPRITTYALGEMSEAEREQFELELHGNDALAKAVEQAKDVTTQLTQLFAQETTPPLDEARRATILSSENQLASSSTGDTGGTAAASTTPIVTAEASRMRLPLLILTTAAGLMLLVGLPFWIGMNKEHLTAMSQQPTGAAVSPPSSTSTAEPLGVDSQVVDGLGRSLKKDSASATDGAELSMVPASGMSRSQPQNASIPSDKEADSPHDDATEPFGLTETSESIAAMPAEPYAEEPLPSADMFSSTPTPSTSAARPTPAPFQPTPGMAPVVSDPEMTKGGMRMKRGGEAILSKQPAVGARASAVNRIFMDAIPTPKLPSQESPYSIPTPDGMGPGRPGDKFDTITENEFKRVADEDISTFSIDVDTASYSKIRDFLVRANTLPRPDMVRIEELVNYFQYDYTAPETESPHPFAADMEITSCPWNPEHRLARIAIQGKTMRPNQRPPCNLVFLLDTSGSMDAPNKLPLVVQSMKMLAGQLDQKDTISIVVYAGSAGLVLDATSAKKNNKINKALTQLSAGGSTDGGSGIQLAYQTAREHFITDGVNRVILCTDGDFNVGTTSTDELVRMVEREAKGGVFLSVLGFGMGNHNDAMLEQISGRGNGNYAFIDTVNEAKKVLVDQTNGTLVTIAKDVKIQVVFNPEKISEYRLIGYENRMLNKEDFNDDRKDAGEIGAGHQVTALYELVPKGVGNDASPEPVDPSPYQTKPLPTEAAKSDEVLTLRLRYKQPDSDTSTKIEFAVKDAGKSFEESDTDVRFAAAVAGFGMKLRNSPLAGSWTLSDVIQTAEESRGEDPFGLRNEFVELARRARQLVVSE</sequence>
<protein>
    <submittedName>
        <fullName evidence="4">von Willebrand factor</fullName>
    </submittedName>
</protein>
<keyword evidence="2" id="KW-0472">Membrane</keyword>
<dbReference type="EMBL" id="SJPN01000001">
    <property type="protein sequence ID" value="TWU08324.1"/>
    <property type="molecule type" value="Genomic_DNA"/>
</dbReference>
<feature type="region of interest" description="Disordered" evidence="1">
    <location>
        <begin position="338"/>
        <end position="360"/>
    </location>
</feature>
<reference evidence="4 5" key="1">
    <citation type="submission" date="2019-02" db="EMBL/GenBank/DDBJ databases">
        <title>Deep-cultivation of Planctomycetes and their phenomic and genomic characterization uncovers novel biology.</title>
        <authorList>
            <person name="Wiegand S."/>
            <person name="Jogler M."/>
            <person name="Boedeker C."/>
            <person name="Pinto D."/>
            <person name="Vollmers J."/>
            <person name="Rivas-Marin E."/>
            <person name="Kohn T."/>
            <person name="Peeters S.H."/>
            <person name="Heuer A."/>
            <person name="Rast P."/>
            <person name="Oberbeckmann S."/>
            <person name="Bunk B."/>
            <person name="Jeske O."/>
            <person name="Meyerdierks A."/>
            <person name="Storesund J.E."/>
            <person name="Kallscheuer N."/>
            <person name="Luecker S."/>
            <person name="Lage O.M."/>
            <person name="Pohl T."/>
            <person name="Merkel B.J."/>
            <person name="Hornburger P."/>
            <person name="Mueller R.-W."/>
            <person name="Bruemmer F."/>
            <person name="Labrenz M."/>
            <person name="Spormann A.M."/>
            <person name="Op Den Camp H."/>
            <person name="Overmann J."/>
            <person name="Amann R."/>
            <person name="Jetten M.S.M."/>
            <person name="Mascher T."/>
            <person name="Medema M.H."/>
            <person name="Devos D.P."/>
            <person name="Kaster A.-K."/>
            <person name="Ovreas L."/>
            <person name="Rohde M."/>
            <person name="Galperin M.Y."/>
            <person name="Jogler C."/>
        </authorList>
    </citation>
    <scope>NUCLEOTIDE SEQUENCE [LARGE SCALE GENOMIC DNA]</scope>
    <source>
        <strain evidence="4 5">Pla52n</strain>
    </source>
</reference>
<feature type="compositionally biased region" description="Low complexity" evidence="1">
    <location>
        <begin position="260"/>
        <end position="281"/>
    </location>
</feature>
<feature type="region of interest" description="Disordered" evidence="1">
    <location>
        <begin position="158"/>
        <end position="240"/>
    </location>
</feature>
<feature type="transmembrane region" description="Helical" evidence="2">
    <location>
        <begin position="128"/>
        <end position="149"/>
    </location>
</feature>
<dbReference type="PANTHER" id="PTHR10579:SF43">
    <property type="entry name" value="ZINC FINGER (C3HC4-TYPE RING FINGER) FAMILY PROTEIN"/>
    <property type="match status" value="1"/>
</dbReference>
<dbReference type="AlphaFoldDB" id="A0A5C6BCZ9"/>
<name>A0A5C6BCZ9_9BACT</name>
<dbReference type="Gene3D" id="3.40.50.410">
    <property type="entry name" value="von Willebrand factor, type A domain"/>
    <property type="match status" value="1"/>
</dbReference>
<feature type="compositionally biased region" description="Polar residues" evidence="1">
    <location>
        <begin position="1"/>
        <end position="11"/>
    </location>
</feature>
<evidence type="ECO:0000256" key="2">
    <source>
        <dbReference type="SAM" id="Phobius"/>
    </source>
</evidence>
<evidence type="ECO:0000313" key="4">
    <source>
        <dbReference type="EMBL" id="TWU08324.1"/>
    </source>
</evidence>
<keyword evidence="5" id="KW-1185">Reference proteome</keyword>
<dbReference type="InterPro" id="IPR021908">
    <property type="entry name" value="YfbK_C"/>
</dbReference>
<dbReference type="SMART" id="SM00327">
    <property type="entry name" value="VWA"/>
    <property type="match status" value="1"/>
</dbReference>
<evidence type="ECO:0000259" key="3">
    <source>
        <dbReference type="PROSITE" id="PS50234"/>
    </source>
</evidence>
<dbReference type="Pfam" id="PF00092">
    <property type="entry name" value="VWA"/>
    <property type="match status" value="1"/>
</dbReference>
<evidence type="ECO:0000313" key="5">
    <source>
        <dbReference type="Proteomes" id="UP000320176"/>
    </source>
</evidence>
<dbReference type="OrthoDB" id="9805121at2"/>
<keyword evidence="2" id="KW-1133">Transmembrane helix</keyword>
<dbReference type="InterPro" id="IPR036465">
    <property type="entry name" value="vWFA_dom_sf"/>
</dbReference>
<dbReference type="CDD" id="cd01465">
    <property type="entry name" value="vWA_subgroup"/>
    <property type="match status" value="1"/>
</dbReference>
<dbReference type="Pfam" id="PF12450">
    <property type="entry name" value="vWF_A"/>
    <property type="match status" value="1"/>
</dbReference>
<dbReference type="RefSeq" id="WP_146518386.1">
    <property type="nucleotide sequence ID" value="NZ_CP151726.1"/>
</dbReference>
<organism evidence="4 5">
    <name type="scientific">Stieleria varia</name>
    <dbReference type="NCBI Taxonomy" id="2528005"/>
    <lineage>
        <taxon>Bacteria</taxon>
        <taxon>Pseudomonadati</taxon>
        <taxon>Planctomycetota</taxon>
        <taxon>Planctomycetia</taxon>
        <taxon>Pirellulales</taxon>
        <taxon>Pirellulaceae</taxon>
        <taxon>Stieleria</taxon>
    </lineage>
</organism>